<dbReference type="CDD" id="cd18808">
    <property type="entry name" value="SF1_C_Upf1"/>
    <property type="match status" value="1"/>
</dbReference>
<dbReference type="InterPro" id="IPR041679">
    <property type="entry name" value="DNA2/NAM7-like_C"/>
</dbReference>
<dbReference type="OrthoDB" id="6513042at2759"/>
<evidence type="ECO:0000256" key="4">
    <source>
        <dbReference type="ARBA" id="ARBA00022840"/>
    </source>
</evidence>
<dbReference type="Proteomes" id="UP000228934">
    <property type="component" value="Unassembled WGS sequence"/>
</dbReference>
<reference evidence="7" key="1">
    <citation type="journal article" date="2017" name="Nat. Commun.">
        <title>The North American bullfrog draft genome provides insight into hormonal regulation of long noncoding RNA.</title>
        <authorList>
            <person name="Hammond S.A."/>
            <person name="Warren R.L."/>
            <person name="Vandervalk B.P."/>
            <person name="Kucuk E."/>
            <person name="Khan H."/>
            <person name="Gibb E.A."/>
            <person name="Pandoh P."/>
            <person name="Kirk H."/>
            <person name="Zhao Y."/>
            <person name="Jones M."/>
            <person name="Mungall A.J."/>
            <person name="Coope R."/>
            <person name="Pleasance S."/>
            <person name="Moore R.A."/>
            <person name="Holt R.A."/>
            <person name="Round J.M."/>
            <person name="Ohora S."/>
            <person name="Walle B.V."/>
            <person name="Veldhoen N."/>
            <person name="Helbing C.C."/>
            <person name="Birol I."/>
        </authorList>
    </citation>
    <scope>NUCLEOTIDE SEQUENCE [LARGE SCALE GENOMIC DNA]</scope>
</reference>
<evidence type="ECO:0000313" key="7">
    <source>
        <dbReference type="Proteomes" id="UP000228934"/>
    </source>
</evidence>
<evidence type="ECO:0000256" key="3">
    <source>
        <dbReference type="ARBA" id="ARBA00022806"/>
    </source>
</evidence>
<sequence>MITNHTGEPVSGSKLAATELLKSLMTCCYNQHKCYRISLSNLPGVTLTEETSIPLLLIDTAHCGLFEMEVEDEQSKGNPGEVRLVDSHIQALTSAGLKARDIAVISPYNLQVDLLRQCLLHRYPGLEIKSVDGFQGREKEAVILSFVRSNAKGQ</sequence>
<keyword evidence="3" id="KW-0347">Helicase</keyword>
<dbReference type="InterPro" id="IPR050534">
    <property type="entry name" value="Coronavir_polyprotein_1ab"/>
</dbReference>
<accession>A0A2G9PUH5</accession>
<dbReference type="InterPro" id="IPR047187">
    <property type="entry name" value="SF1_C_Upf1"/>
</dbReference>
<name>A0A2G9PUH5_AQUCT</name>
<evidence type="ECO:0000313" key="6">
    <source>
        <dbReference type="EMBL" id="PIO06959.1"/>
    </source>
</evidence>
<dbReference type="GO" id="GO:0005634">
    <property type="term" value="C:nucleus"/>
    <property type="evidence" value="ECO:0007669"/>
    <property type="project" value="TreeGrafter"/>
</dbReference>
<dbReference type="PANTHER" id="PTHR43788:SF8">
    <property type="entry name" value="DNA-BINDING PROTEIN SMUBP-2"/>
    <property type="match status" value="1"/>
</dbReference>
<keyword evidence="2" id="KW-0378">Hydrolase</keyword>
<keyword evidence="4" id="KW-0067">ATP-binding</keyword>
<dbReference type="SUPFAM" id="SSF52540">
    <property type="entry name" value="P-loop containing nucleoside triphosphate hydrolases"/>
    <property type="match status" value="1"/>
</dbReference>
<dbReference type="AlphaFoldDB" id="A0A2G9PUH5"/>
<protein>
    <recommendedName>
        <fullName evidence="5">DNA2/NAM7 helicase-like C-terminal domain-containing protein</fullName>
    </recommendedName>
</protein>
<evidence type="ECO:0000256" key="1">
    <source>
        <dbReference type="ARBA" id="ARBA00022741"/>
    </source>
</evidence>
<dbReference type="GO" id="GO:0043139">
    <property type="term" value="F:5'-3' DNA helicase activity"/>
    <property type="evidence" value="ECO:0007669"/>
    <property type="project" value="TreeGrafter"/>
</dbReference>
<dbReference type="InterPro" id="IPR027417">
    <property type="entry name" value="P-loop_NTPase"/>
</dbReference>
<dbReference type="GO" id="GO:0005524">
    <property type="term" value="F:ATP binding"/>
    <property type="evidence" value="ECO:0007669"/>
    <property type="project" value="UniProtKB-KW"/>
</dbReference>
<dbReference type="PANTHER" id="PTHR43788">
    <property type="entry name" value="DNA2/NAM7 HELICASE FAMILY MEMBER"/>
    <property type="match status" value="1"/>
</dbReference>
<dbReference type="Pfam" id="PF13087">
    <property type="entry name" value="AAA_12"/>
    <property type="match status" value="1"/>
</dbReference>
<gene>
    <name evidence="6" type="ORF">AB205_0097500</name>
</gene>
<keyword evidence="7" id="KW-1185">Reference proteome</keyword>
<dbReference type="EMBL" id="KV922549">
    <property type="protein sequence ID" value="PIO06959.1"/>
    <property type="molecule type" value="Genomic_DNA"/>
</dbReference>
<proteinExistence type="predicted"/>
<dbReference type="Gene3D" id="3.40.50.300">
    <property type="entry name" value="P-loop containing nucleotide triphosphate hydrolases"/>
    <property type="match status" value="1"/>
</dbReference>
<dbReference type="GO" id="GO:0005737">
    <property type="term" value="C:cytoplasm"/>
    <property type="evidence" value="ECO:0007669"/>
    <property type="project" value="TreeGrafter"/>
</dbReference>
<keyword evidence="1" id="KW-0547">Nucleotide-binding</keyword>
<organism evidence="6 7">
    <name type="scientific">Aquarana catesbeiana</name>
    <name type="common">American bullfrog</name>
    <name type="synonym">Rana catesbeiana</name>
    <dbReference type="NCBI Taxonomy" id="8400"/>
    <lineage>
        <taxon>Eukaryota</taxon>
        <taxon>Metazoa</taxon>
        <taxon>Chordata</taxon>
        <taxon>Craniata</taxon>
        <taxon>Vertebrata</taxon>
        <taxon>Euteleostomi</taxon>
        <taxon>Amphibia</taxon>
        <taxon>Batrachia</taxon>
        <taxon>Anura</taxon>
        <taxon>Neobatrachia</taxon>
        <taxon>Ranoidea</taxon>
        <taxon>Ranidae</taxon>
        <taxon>Aquarana</taxon>
    </lineage>
</organism>
<evidence type="ECO:0000259" key="5">
    <source>
        <dbReference type="Pfam" id="PF13087"/>
    </source>
</evidence>
<feature type="domain" description="DNA2/NAM7 helicase-like C-terminal" evidence="5">
    <location>
        <begin position="45"/>
        <end position="153"/>
    </location>
</feature>
<dbReference type="GO" id="GO:0016787">
    <property type="term" value="F:hydrolase activity"/>
    <property type="evidence" value="ECO:0007669"/>
    <property type="project" value="UniProtKB-KW"/>
</dbReference>
<evidence type="ECO:0000256" key="2">
    <source>
        <dbReference type="ARBA" id="ARBA00022801"/>
    </source>
</evidence>